<dbReference type="Proteomes" id="UP000041254">
    <property type="component" value="Unassembled WGS sequence"/>
</dbReference>
<dbReference type="OrthoDB" id="270720at2759"/>
<dbReference type="InterPro" id="IPR003409">
    <property type="entry name" value="MORN"/>
</dbReference>
<keyword evidence="1" id="KW-0677">Repeat</keyword>
<dbReference type="Gene3D" id="2.20.110.10">
    <property type="entry name" value="Histone H3 K4-specific methyltransferase SET7/9 N-terminal domain"/>
    <property type="match status" value="1"/>
</dbReference>
<accession>A0A0G4GFH5</accession>
<dbReference type="Pfam" id="PF02493">
    <property type="entry name" value="MORN"/>
    <property type="match status" value="3"/>
</dbReference>
<dbReference type="InParanoid" id="A0A0G4GFH5"/>
<feature type="signal peptide" evidence="2">
    <location>
        <begin position="1"/>
        <end position="22"/>
    </location>
</feature>
<dbReference type="PhylomeDB" id="A0A0G4GFH5"/>
<dbReference type="SUPFAM" id="SSF82185">
    <property type="entry name" value="Histone H3 K4-specific methyltransferase SET7/9 N-terminal domain"/>
    <property type="match status" value="1"/>
</dbReference>
<gene>
    <name evidence="3" type="ORF">Vbra_6234</name>
</gene>
<keyword evidence="4" id="KW-1185">Reference proteome</keyword>
<proteinExistence type="predicted"/>
<protein>
    <submittedName>
        <fullName evidence="3">Uncharacterized protein</fullName>
    </submittedName>
</protein>
<dbReference type="EMBL" id="CDMY01000648">
    <property type="protein sequence ID" value="CEM28274.1"/>
    <property type="molecule type" value="Genomic_DNA"/>
</dbReference>
<evidence type="ECO:0000313" key="3">
    <source>
        <dbReference type="EMBL" id="CEM28274.1"/>
    </source>
</evidence>
<dbReference type="SMART" id="SM00698">
    <property type="entry name" value="MORN"/>
    <property type="match status" value="1"/>
</dbReference>
<dbReference type="VEuPathDB" id="CryptoDB:Vbra_6234"/>
<organism evidence="3 4">
    <name type="scientific">Vitrella brassicaformis (strain CCMP3155)</name>
    <dbReference type="NCBI Taxonomy" id="1169540"/>
    <lineage>
        <taxon>Eukaryota</taxon>
        <taxon>Sar</taxon>
        <taxon>Alveolata</taxon>
        <taxon>Colpodellida</taxon>
        <taxon>Vitrellaceae</taxon>
        <taxon>Vitrella</taxon>
    </lineage>
</organism>
<evidence type="ECO:0000313" key="4">
    <source>
        <dbReference type="Proteomes" id="UP000041254"/>
    </source>
</evidence>
<evidence type="ECO:0000256" key="2">
    <source>
        <dbReference type="SAM" id="SignalP"/>
    </source>
</evidence>
<name>A0A0G4GFH5_VITBC</name>
<reference evidence="3 4" key="1">
    <citation type="submission" date="2014-11" db="EMBL/GenBank/DDBJ databases">
        <authorList>
            <person name="Zhu J."/>
            <person name="Qi W."/>
            <person name="Song R."/>
        </authorList>
    </citation>
    <scope>NUCLEOTIDE SEQUENCE [LARGE SCALE GENOMIC DNA]</scope>
</reference>
<evidence type="ECO:0000256" key="1">
    <source>
        <dbReference type="ARBA" id="ARBA00022737"/>
    </source>
</evidence>
<sequence>MDGWNDGWIFMFVLRGRGVTWAYGTAAGDEGGVTVARACVPRQGHRVLRRRRWHLVNEEEYEGQWSKGRRNGVGIAYFPDGNPHFKCQRKDDEIGEREEVIEHSHNGNVKYKRGFLDGLRHGHGTEYDDYYGPRPELGGRGFAHHKAYEGHGPRARKRARAQCSTRTDARSHHPAAANTHESISLFCARKCQGEWANGLPWLRHRVRPRDGRQKIRGRVVL</sequence>
<keyword evidence="2" id="KW-0732">Signal</keyword>
<feature type="chain" id="PRO_5005190386" evidence="2">
    <location>
        <begin position="23"/>
        <end position="221"/>
    </location>
</feature>
<dbReference type="AlphaFoldDB" id="A0A0G4GFH5"/>